<name>A0A117S2I2_9ACTN</name>
<dbReference type="RefSeq" id="WP_067017557.1">
    <property type="nucleotide sequence ID" value="NZ_KQ949077.1"/>
</dbReference>
<dbReference type="Proteomes" id="UP000053260">
    <property type="component" value="Unassembled WGS sequence"/>
</dbReference>
<protein>
    <submittedName>
        <fullName evidence="1">Uncharacterized protein</fullName>
    </submittedName>
</protein>
<evidence type="ECO:0000313" key="1">
    <source>
        <dbReference type="EMBL" id="KUO21966.1"/>
    </source>
</evidence>
<keyword evidence="2" id="KW-1185">Reference proteome</keyword>
<proteinExistence type="predicted"/>
<dbReference type="EMBL" id="LMXB01000021">
    <property type="protein sequence ID" value="KUO21966.1"/>
    <property type="molecule type" value="Genomic_DNA"/>
</dbReference>
<sequence>MDRPRGVDRALEMLDELEERGRRQGRIQGAREAIVTVLEARGIEVPFFVRQRIWTCGSLGLLETWLTRAITATSAGAAIGNE</sequence>
<gene>
    <name evidence="1" type="ORF">AQJ91_07140</name>
</gene>
<evidence type="ECO:0000313" key="2">
    <source>
        <dbReference type="Proteomes" id="UP000053260"/>
    </source>
</evidence>
<organism evidence="1 2">
    <name type="scientific">Streptomyces dysideae</name>
    <dbReference type="NCBI Taxonomy" id="909626"/>
    <lineage>
        <taxon>Bacteria</taxon>
        <taxon>Bacillati</taxon>
        <taxon>Actinomycetota</taxon>
        <taxon>Actinomycetes</taxon>
        <taxon>Kitasatosporales</taxon>
        <taxon>Streptomycetaceae</taxon>
        <taxon>Streptomyces</taxon>
    </lineage>
</organism>
<dbReference type="AlphaFoldDB" id="A0A117S2I2"/>
<reference evidence="1 2" key="1">
    <citation type="submission" date="2015-10" db="EMBL/GenBank/DDBJ databases">
        <title>Draft genome sequence of Streptomyces sp. RV15, isolated from a marine sponge.</title>
        <authorList>
            <person name="Ruckert C."/>
            <person name="Abdelmohsen U.R."/>
            <person name="Winkler A."/>
            <person name="Hentschel U."/>
            <person name="Kalinowski J."/>
            <person name="Kampfer P."/>
            <person name="Glaeser S."/>
        </authorList>
    </citation>
    <scope>NUCLEOTIDE SEQUENCE [LARGE SCALE GENOMIC DNA]</scope>
    <source>
        <strain evidence="1 2">RV15</strain>
    </source>
</reference>
<comment type="caution">
    <text evidence="1">The sequence shown here is derived from an EMBL/GenBank/DDBJ whole genome shotgun (WGS) entry which is preliminary data.</text>
</comment>
<dbReference type="OrthoDB" id="3539696at2"/>
<accession>A0A117S2I2</accession>